<dbReference type="KEGG" id="dae:Dtox_0351"/>
<protein>
    <submittedName>
        <fullName evidence="5">Nickel ABC transporter, periplasmic nickel-binding protein</fullName>
    </submittedName>
</protein>
<dbReference type="InterPro" id="IPR030678">
    <property type="entry name" value="Peptide/Ni-bd"/>
</dbReference>
<dbReference type="InterPro" id="IPR011980">
    <property type="entry name" value="CntA-like"/>
</dbReference>
<dbReference type="eggNOG" id="COG0747">
    <property type="taxonomic scope" value="Bacteria"/>
</dbReference>
<dbReference type="GO" id="GO:0030288">
    <property type="term" value="C:outer membrane-bounded periplasmic space"/>
    <property type="evidence" value="ECO:0007669"/>
    <property type="project" value="TreeGrafter"/>
</dbReference>
<evidence type="ECO:0000259" key="4">
    <source>
        <dbReference type="Pfam" id="PF00496"/>
    </source>
</evidence>
<dbReference type="Gene3D" id="3.40.190.10">
    <property type="entry name" value="Periplasmic binding protein-like II"/>
    <property type="match status" value="1"/>
</dbReference>
<dbReference type="GO" id="GO:0020037">
    <property type="term" value="F:heme binding"/>
    <property type="evidence" value="ECO:0007669"/>
    <property type="project" value="InterPro"/>
</dbReference>
<comment type="similarity">
    <text evidence="2">Belongs to the bacterial solute-binding protein 5 family.</text>
</comment>
<dbReference type="GO" id="GO:0015675">
    <property type="term" value="P:nickel cation transport"/>
    <property type="evidence" value="ECO:0007669"/>
    <property type="project" value="InterPro"/>
</dbReference>
<evidence type="ECO:0000256" key="2">
    <source>
        <dbReference type="ARBA" id="ARBA00005695"/>
    </source>
</evidence>
<evidence type="ECO:0000256" key="1">
    <source>
        <dbReference type="ARBA" id="ARBA00004193"/>
    </source>
</evidence>
<dbReference type="InterPro" id="IPR039424">
    <property type="entry name" value="SBP_5"/>
</dbReference>
<evidence type="ECO:0000313" key="6">
    <source>
        <dbReference type="Proteomes" id="UP000002217"/>
    </source>
</evidence>
<dbReference type="PIRSF" id="PIRSF002741">
    <property type="entry name" value="MppA"/>
    <property type="match status" value="1"/>
</dbReference>
<dbReference type="HOGENOM" id="CLU_017028_7_5_9"/>
<sequence length="532" mass="59906">MKKLIYLALLLIIVYSVSLTGCGNSTEKTTGVKTKAKELTFSWNKDIGDLNPHNYSAQMFAQGLVYEPLVTYAEGGKIEPCLAEKWDTSPDGREITFTLRKGVNFSDGTEFNAAAAKQNFDAVLANAQRHEWLELINQIEKTEVSGDYTLKVYFKNAYYPALQEFALIRPIRFLAPTGFPENGQTSEAIKKPIGTGPWVLSEYKKDEYAVFTRNENYWGTKPKLEKVIVKIIPDGETRVIAFEKGELDLIFGSGVISLDSFKQLKESGKYETKNSGPLSTRVIAMNSNKGATKDLPVRQAIQHGINKQAVINGIFYGTEEKADTLFSSNLPYCDLKLKPYDYNLEKAASLLDNAGWKQADGKEFREKNGQALELELCFDSTDNIQKSAAEAMQGDLKKLGINLKLIAEESQAYNQRQKDGNFNLIFSETWGVPYDPHSLCSSMRKPSHADYQAQSGLSMKPEIDKKIEEVLLSTDEKTRQELYTYILKTLHEQAVYLPISYRTNMAVYHKNLSGFKFLSTQYDVPLTDIDIK</sequence>
<dbReference type="GO" id="GO:1904680">
    <property type="term" value="F:peptide transmembrane transporter activity"/>
    <property type="evidence" value="ECO:0007669"/>
    <property type="project" value="TreeGrafter"/>
</dbReference>
<evidence type="ECO:0000313" key="5">
    <source>
        <dbReference type="EMBL" id="ACV61304.1"/>
    </source>
</evidence>
<gene>
    <name evidence="5" type="ordered locus">Dtox_0351</name>
</gene>
<dbReference type="InterPro" id="IPR000914">
    <property type="entry name" value="SBP_5_dom"/>
</dbReference>
<dbReference type="EMBL" id="CP001720">
    <property type="protein sequence ID" value="ACV61304.1"/>
    <property type="molecule type" value="Genomic_DNA"/>
</dbReference>
<dbReference type="NCBIfam" id="TIGR02294">
    <property type="entry name" value="nickel_nikA"/>
    <property type="match status" value="1"/>
</dbReference>
<dbReference type="PANTHER" id="PTHR30290:SF37">
    <property type="entry name" value="NICKEL-BINDING PERIPLASMIC PROTEIN"/>
    <property type="match status" value="1"/>
</dbReference>
<dbReference type="AlphaFoldDB" id="C8W4V2"/>
<feature type="domain" description="Solute-binding protein family 5" evidence="4">
    <location>
        <begin position="77"/>
        <end position="448"/>
    </location>
</feature>
<dbReference type="Proteomes" id="UP000002217">
    <property type="component" value="Chromosome"/>
</dbReference>
<dbReference type="PROSITE" id="PS01040">
    <property type="entry name" value="SBP_BACTERIAL_5"/>
    <property type="match status" value="1"/>
</dbReference>
<comment type="subcellular location">
    <subcellularLocation>
        <location evidence="1">Cell membrane</location>
        <topology evidence="1">Lipid-anchor</topology>
    </subcellularLocation>
</comment>
<dbReference type="GO" id="GO:0043190">
    <property type="term" value="C:ATP-binding cassette (ABC) transporter complex"/>
    <property type="evidence" value="ECO:0007669"/>
    <property type="project" value="InterPro"/>
</dbReference>
<evidence type="ECO:0000256" key="3">
    <source>
        <dbReference type="ARBA" id="ARBA00022729"/>
    </source>
</evidence>
<dbReference type="PROSITE" id="PS51257">
    <property type="entry name" value="PROKAR_LIPOPROTEIN"/>
    <property type="match status" value="1"/>
</dbReference>
<dbReference type="Pfam" id="PF00496">
    <property type="entry name" value="SBP_bac_5"/>
    <property type="match status" value="1"/>
</dbReference>
<keyword evidence="6" id="KW-1185">Reference proteome</keyword>
<dbReference type="Gene3D" id="3.10.105.10">
    <property type="entry name" value="Dipeptide-binding Protein, Domain 3"/>
    <property type="match status" value="1"/>
</dbReference>
<dbReference type="CDD" id="cd08489">
    <property type="entry name" value="PBP2_NikA"/>
    <property type="match status" value="1"/>
</dbReference>
<proteinExistence type="inferred from homology"/>
<dbReference type="GO" id="GO:0015833">
    <property type="term" value="P:peptide transport"/>
    <property type="evidence" value="ECO:0007669"/>
    <property type="project" value="TreeGrafter"/>
</dbReference>
<name>C8W4V2_DESAS</name>
<dbReference type="SUPFAM" id="SSF53850">
    <property type="entry name" value="Periplasmic binding protein-like II"/>
    <property type="match status" value="1"/>
</dbReference>
<accession>C8W4V2</accession>
<dbReference type="PANTHER" id="PTHR30290">
    <property type="entry name" value="PERIPLASMIC BINDING COMPONENT OF ABC TRANSPORTER"/>
    <property type="match status" value="1"/>
</dbReference>
<dbReference type="OrthoDB" id="137511at2"/>
<organism evidence="5 6">
    <name type="scientific">Desulfofarcimen acetoxidans (strain ATCC 49208 / DSM 771 / KCTC 5769 / VKM B-1644 / 5575)</name>
    <name type="common">Desulfotomaculum acetoxidans</name>
    <dbReference type="NCBI Taxonomy" id="485916"/>
    <lineage>
        <taxon>Bacteria</taxon>
        <taxon>Bacillati</taxon>
        <taxon>Bacillota</taxon>
        <taxon>Clostridia</taxon>
        <taxon>Eubacteriales</taxon>
        <taxon>Peptococcaceae</taxon>
        <taxon>Desulfofarcimen</taxon>
    </lineage>
</organism>
<dbReference type="STRING" id="485916.Dtox_0351"/>
<dbReference type="GO" id="GO:0016151">
    <property type="term" value="F:nickel cation binding"/>
    <property type="evidence" value="ECO:0007669"/>
    <property type="project" value="InterPro"/>
</dbReference>
<reference evidence="5 6" key="1">
    <citation type="journal article" date="2009" name="Stand. Genomic Sci.">
        <title>Complete genome sequence of Desulfotomaculum acetoxidans type strain (5575).</title>
        <authorList>
            <person name="Spring S."/>
            <person name="Lapidus A."/>
            <person name="Schroder M."/>
            <person name="Gleim D."/>
            <person name="Sims D."/>
            <person name="Meincke L."/>
            <person name="Glavina Del Rio T."/>
            <person name="Tice H."/>
            <person name="Copeland A."/>
            <person name="Cheng J.F."/>
            <person name="Lucas S."/>
            <person name="Chen F."/>
            <person name="Nolan M."/>
            <person name="Bruce D."/>
            <person name="Goodwin L."/>
            <person name="Pitluck S."/>
            <person name="Ivanova N."/>
            <person name="Mavromatis K."/>
            <person name="Mikhailova N."/>
            <person name="Pati A."/>
            <person name="Chen A."/>
            <person name="Palaniappan K."/>
            <person name="Land M."/>
            <person name="Hauser L."/>
            <person name="Chang Y.J."/>
            <person name="Jeffries C.D."/>
            <person name="Chain P."/>
            <person name="Saunders E."/>
            <person name="Brettin T."/>
            <person name="Detter J.C."/>
            <person name="Goker M."/>
            <person name="Bristow J."/>
            <person name="Eisen J.A."/>
            <person name="Markowitz V."/>
            <person name="Hugenholtz P."/>
            <person name="Kyrpides N.C."/>
            <person name="Klenk H.P."/>
            <person name="Han C."/>
        </authorList>
    </citation>
    <scope>NUCLEOTIDE SEQUENCE [LARGE SCALE GENOMIC DNA]</scope>
    <source>
        <strain evidence="6">ATCC 49208 / DSM 771 / VKM B-1644</strain>
    </source>
</reference>
<dbReference type="RefSeq" id="WP_015756025.1">
    <property type="nucleotide sequence ID" value="NC_013216.1"/>
</dbReference>
<keyword evidence="3" id="KW-0732">Signal</keyword>
<dbReference type="InterPro" id="IPR023765">
    <property type="entry name" value="SBP_5_CS"/>
</dbReference>